<dbReference type="AlphaFoldDB" id="A0AAW1D781"/>
<dbReference type="InterPro" id="IPR052192">
    <property type="entry name" value="Insect_Ionotropic_Sensory_Rcpt"/>
</dbReference>
<dbReference type="GO" id="GO:0005886">
    <property type="term" value="C:plasma membrane"/>
    <property type="evidence" value="ECO:0007669"/>
    <property type="project" value="UniProtKB-SubCell"/>
</dbReference>
<dbReference type="Gene3D" id="3.40.190.10">
    <property type="entry name" value="Periplasmic binding protein-like II"/>
    <property type="match status" value="1"/>
</dbReference>
<keyword evidence="9" id="KW-0325">Glycoprotein</keyword>
<evidence type="ECO:0000256" key="8">
    <source>
        <dbReference type="ARBA" id="ARBA00023170"/>
    </source>
</evidence>
<evidence type="ECO:0000256" key="2">
    <source>
        <dbReference type="ARBA" id="ARBA00022448"/>
    </source>
</evidence>
<evidence type="ECO:0000259" key="14">
    <source>
        <dbReference type="Pfam" id="PF10613"/>
    </source>
</evidence>
<dbReference type="Proteomes" id="UP001461498">
    <property type="component" value="Unassembled WGS sequence"/>
</dbReference>
<keyword evidence="4 12" id="KW-0812">Transmembrane</keyword>
<feature type="transmembrane region" description="Helical" evidence="12">
    <location>
        <begin position="529"/>
        <end position="552"/>
    </location>
</feature>
<keyword evidence="2" id="KW-0813">Transport</keyword>
<evidence type="ECO:0000313" key="16">
    <source>
        <dbReference type="Proteomes" id="UP001461498"/>
    </source>
</evidence>
<comment type="caution">
    <text evidence="15">The sequence shown here is derived from an EMBL/GenBank/DDBJ whole genome shotgun (WGS) entry which is preliminary data.</text>
</comment>
<keyword evidence="8" id="KW-0675">Receptor</keyword>
<name>A0AAW1D781_9HEMI</name>
<evidence type="ECO:0000256" key="11">
    <source>
        <dbReference type="ARBA" id="ARBA00023303"/>
    </source>
</evidence>
<feature type="signal peptide" evidence="13">
    <location>
        <begin position="1"/>
        <end position="23"/>
    </location>
</feature>
<protein>
    <recommendedName>
        <fullName evidence="14">Ionotropic glutamate receptor L-glutamate and glycine-binding domain-containing protein</fullName>
    </recommendedName>
</protein>
<keyword evidence="13" id="KW-0732">Signal</keyword>
<feature type="transmembrane region" description="Helical" evidence="12">
    <location>
        <begin position="348"/>
        <end position="369"/>
    </location>
</feature>
<dbReference type="InterPro" id="IPR019594">
    <property type="entry name" value="Glu/Gly-bd"/>
</dbReference>
<evidence type="ECO:0000256" key="13">
    <source>
        <dbReference type="SAM" id="SignalP"/>
    </source>
</evidence>
<evidence type="ECO:0000256" key="10">
    <source>
        <dbReference type="ARBA" id="ARBA00023286"/>
    </source>
</evidence>
<dbReference type="GO" id="GO:0015276">
    <property type="term" value="F:ligand-gated monoatomic ion channel activity"/>
    <property type="evidence" value="ECO:0007669"/>
    <property type="project" value="InterPro"/>
</dbReference>
<feature type="transmembrane region" description="Helical" evidence="12">
    <location>
        <begin position="319"/>
        <end position="336"/>
    </location>
</feature>
<evidence type="ECO:0000256" key="4">
    <source>
        <dbReference type="ARBA" id="ARBA00022692"/>
    </source>
</evidence>
<dbReference type="PANTHER" id="PTHR42643:SF38">
    <property type="entry name" value="IONOTROPIC RECEPTOR 100A"/>
    <property type="match status" value="1"/>
</dbReference>
<evidence type="ECO:0000256" key="12">
    <source>
        <dbReference type="SAM" id="Phobius"/>
    </source>
</evidence>
<evidence type="ECO:0000313" key="15">
    <source>
        <dbReference type="EMBL" id="KAK9505615.1"/>
    </source>
</evidence>
<dbReference type="SUPFAM" id="SSF53850">
    <property type="entry name" value="Periplasmic binding protein-like II"/>
    <property type="match status" value="1"/>
</dbReference>
<evidence type="ECO:0000256" key="1">
    <source>
        <dbReference type="ARBA" id="ARBA00004651"/>
    </source>
</evidence>
<evidence type="ECO:0000256" key="6">
    <source>
        <dbReference type="ARBA" id="ARBA00023065"/>
    </source>
</evidence>
<evidence type="ECO:0000256" key="5">
    <source>
        <dbReference type="ARBA" id="ARBA00022989"/>
    </source>
</evidence>
<keyword evidence="5 12" id="KW-1133">Transmembrane helix</keyword>
<keyword evidence="6" id="KW-0406">Ion transport</keyword>
<keyword evidence="7 12" id="KW-0472">Membrane</keyword>
<dbReference type="Gene3D" id="1.10.287.70">
    <property type="match status" value="1"/>
</dbReference>
<evidence type="ECO:0000256" key="9">
    <source>
        <dbReference type="ARBA" id="ARBA00023180"/>
    </source>
</evidence>
<reference evidence="15 16" key="1">
    <citation type="submission" date="2022-12" db="EMBL/GenBank/DDBJ databases">
        <title>Chromosome-level genome assembly of true bugs.</title>
        <authorList>
            <person name="Ma L."/>
            <person name="Li H."/>
        </authorList>
    </citation>
    <scope>NUCLEOTIDE SEQUENCE [LARGE SCALE GENOMIC DNA]</scope>
    <source>
        <strain evidence="15">Lab_2022b</strain>
    </source>
</reference>
<comment type="subcellular location">
    <subcellularLocation>
        <location evidence="1">Cell membrane</location>
        <topology evidence="1">Multi-pass membrane protein</topology>
    </subcellularLocation>
</comment>
<dbReference type="EMBL" id="JAPXFL010000006">
    <property type="protein sequence ID" value="KAK9505615.1"/>
    <property type="molecule type" value="Genomic_DNA"/>
</dbReference>
<proteinExistence type="predicted"/>
<organism evidence="15 16">
    <name type="scientific">Rhynocoris fuscipes</name>
    <dbReference type="NCBI Taxonomy" id="488301"/>
    <lineage>
        <taxon>Eukaryota</taxon>
        <taxon>Metazoa</taxon>
        <taxon>Ecdysozoa</taxon>
        <taxon>Arthropoda</taxon>
        <taxon>Hexapoda</taxon>
        <taxon>Insecta</taxon>
        <taxon>Pterygota</taxon>
        <taxon>Neoptera</taxon>
        <taxon>Paraneoptera</taxon>
        <taxon>Hemiptera</taxon>
        <taxon>Heteroptera</taxon>
        <taxon>Panheteroptera</taxon>
        <taxon>Cimicomorpha</taxon>
        <taxon>Reduviidae</taxon>
        <taxon>Harpactorinae</taxon>
        <taxon>Harpactorini</taxon>
        <taxon>Rhynocoris</taxon>
    </lineage>
</organism>
<feature type="chain" id="PRO_5043799764" description="Ionotropic glutamate receptor L-glutamate and glycine-binding domain-containing protein" evidence="13">
    <location>
        <begin position="24"/>
        <end position="571"/>
    </location>
</feature>
<feature type="transmembrane region" description="Helical" evidence="12">
    <location>
        <begin position="280"/>
        <end position="307"/>
    </location>
</feature>
<dbReference type="Pfam" id="PF10613">
    <property type="entry name" value="Lig_chan-Glu_bd"/>
    <property type="match status" value="1"/>
</dbReference>
<dbReference type="PANTHER" id="PTHR42643">
    <property type="entry name" value="IONOTROPIC RECEPTOR 20A-RELATED"/>
    <property type="match status" value="1"/>
</dbReference>
<evidence type="ECO:0000256" key="7">
    <source>
        <dbReference type="ARBA" id="ARBA00023136"/>
    </source>
</evidence>
<evidence type="ECO:0000256" key="3">
    <source>
        <dbReference type="ARBA" id="ARBA00022475"/>
    </source>
</evidence>
<accession>A0AAW1D781</accession>
<keyword evidence="11" id="KW-0407">Ion channel</keyword>
<feature type="domain" description="Ionotropic glutamate receptor L-glutamate and glycine-binding" evidence="14">
    <location>
        <begin position="187"/>
        <end position="269"/>
    </location>
</feature>
<sequence length="571" mass="66033">MALFWNSVLLALTLYGTVNIVKTSENITLFFNAVSSLSRKPDGNLLLIDNTFSFLLPNLSRIIAYKLYDPKSYNFTIKSRNCILLTNNSTILNNNMFSYSSCRKILIYNLTIDQINLNLLYNHTNFVVIFSLNFKYLIIKTPFKDFIITSKNYSYLNNVLQNIPLNLHKKIVRITMFPKRFTAVKFGDKFIGFDGDIMSISEKRLNFTMVLIKHNGRYGYKHPNGSFSGTLGDIVHGRADLAGNSLFIKYYNTNDVQFTSAVMLEELCIAAPASQMIPQWMVVFSCFQTEVWICILFTFTISGIFWHLMEKYSKKTKKIYFTNTIMNVTKILLQLSLDEIYNKFWQRLFIICLISGSMIISKCLEGSLLDKLTRNTYKKELNTLDELAESQVKLYTLSVNLHKDTFPQKPKLQAKFFIYNNISEDMISLVYKSKDVSYLGRKFDLIRRIGELRSTSRRIHIIEECPASYNLGYMMHKESYLYEPIQNLMNRLLSVGIIDHIQNKDINATLALKKSKIINKKYQPVRLGLQNLTVGILVLLLGYLISGAVFIIELFSAKKTNRQVDLYVFIN</sequence>
<gene>
    <name evidence="15" type="ORF">O3M35_009626</name>
</gene>
<keyword evidence="10" id="KW-1071">Ligand-gated ion channel</keyword>
<keyword evidence="3" id="KW-1003">Cell membrane</keyword>
<keyword evidence="16" id="KW-1185">Reference proteome</keyword>